<evidence type="ECO:0000256" key="7">
    <source>
        <dbReference type="RuleBase" id="RU363032"/>
    </source>
</evidence>
<evidence type="ECO:0000256" key="6">
    <source>
        <dbReference type="ARBA" id="ARBA00023136"/>
    </source>
</evidence>
<feature type="transmembrane region" description="Helical" evidence="7">
    <location>
        <begin position="198"/>
        <end position="218"/>
    </location>
</feature>
<evidence type="ECO:0000259" key="9">
    <source>
        <dbReference type="PROSITE" id="PS50928"/>
    </source>
</evidence>
<keyword evidence="2 7" id="KW-0813">Transport</keyword>
<reference evidence="10 11" key="1">
    <citation type="submission" date="2022-06" db="EMBL/GenBank/DDBJ databases">
        <title>Sequencing the genomes of 1000 actinobacteria strains.</title>
        <authorList>
            <person name="Klenk H.-P."/>
        </authorList>
    </citation>
    <scope>NUCLEOTIDE SEQUENCE [LARGE SCALE GENOMIC DNA]</scope>
    <source>
        <strain evidence="10 11">DSM 44170</strain>
    </source>
</reference>
<gene>
    <name evidence="10" type="ORF">HD595_002605</name>
</gene>
<evidence type="ECO:0000256" key="4">
    <source>
        <dbReference type="ARBA" id="ARBA00022692"/>
    </source>
</evidence>
<sequence length="361" mass="37249">MTRPAAQVPIASPAASPDSPVPSLPGAVTGGDAVGDGPGDGESGGAAGARPWRRVARRAGARVASAVAVLWAAATLAYLALWLAPGDTVDILVGDGPDTPEIRARIVAEWGLDRPEALQYLSYLGRLAHGDLGRSYQLQRGVGEVLATQVWPTAQLTLAAAGTGVVLAVVIAVLTAGRSRWPRRLASAAELVSVSVPQFVIGMLLLAVFSFSLGWFPVSGARDASALVLPALALGLPIAGVLGQVLREGLERALEQPFAVTARSRGLTERALVARHALRHAALPAVTLTGWFVGVLLSGAVITEALFGRPGLGQVTMQAVTGKDMPVVMAVVILSAAVYVSVSTLLDLAYRLIDPRLRSAG</sequence>
<dbReference type="SUPFAM" id="SSF161098">
    <property type="entry name" value="MetI-like"/>
    <property type="match status" value="1"/>
</dbReference>
<comment type="subcellular location">
    <subcellularLocation>
        <location evidence="1 7">Cell membrane</location>
        <topology evidence="1 7">Multi-pass membrane protein</topology>
    </subcellularLocation>
</comment>
<feature type="region of interest" description="Disordered" evidence="8">
    <location>
        <begin position="1"/>
        <end position="50"/>
    </location>
</feature>
<keyword evidence="3" id="KW-1003">Cell membrane</keyword>
<feature type="transmembrane region" description="Helical" evidence="7">
    <location>
        <begin position="156"/>
        <end position="177"/>
    </location>
</feature>
<proteinExistence type="inferred from homology"/>
<feature type="transmembrane region" description="Helical" evidence="7">
    <location>
        <begin position="327"/>
        <end position="350"/>
    </location>
</feature>
<evidence type="ECO:0000256" key="1">
    <source>
        <dbReference type="ARBA" id="ARBA00004651"/>
    </source>
</evidence>
<keyword evidence="11" id="KW-1185">Reference proteome</keyword>
<feature type="transmembrane region" description="Helical" evidence="7">
    <location>
        <begin position="63"/>
        <end position="84"/>
    </location>
</feature>
<dbReference type="Gene3D" id="1.10.3720.10">
    <property type="entry name" value="MetI-like"/>
    <property type="match status" value="1"/>
</dbReference>
<comment type="caution">
    <text evidence="10">The sequence shown here is derived from an EMBL/GenBank/DDBJ whole genome shotgun (WGS) entry which is preliminary data.</text>
</comment>
<keyword evidence="6 7" id="KW-0472">Membrane</keyword>
<feature type="transmembrane region" description="Helical" evidence="7">
    <location>
        <begin position="224"/>
        <end position="246"/>
    </location>
</feature>
<dbReference type="InterPro" id="IPR000515">
    <property type="entry name" value="MetI-like"/>
</dbReference>
<comment type="similarity">
    <text evidence="7">Belongs to the binding-protein-dependent transport system permease family.</text>
</comment>
<evidence type="ECO:0000256" key="3">
    <source>
        <dbReference type="ARBA" id="ARBA00022475"/>
    </source>
</evidence>
<evidence type="ECO:0000256" key="8">
    <source>
        <dbReference type="SAM" id="MobiDB-lite"/>
    </source>
</evidence>
<dbReference type="InterPro" id="IPR035906">
    <property type="entry name" value="MetI-like_sf"/>
</dbReference>
<accession>A0ABT1JXJ9</accession>
<dbReference type="Pfam" id="PF00528">
    <property type="entry name" value="BPD_transp_1"/>
    <property type="match status" value="1"/>
</dbReference>
<keyword evidence="5 7" id="KW-1133">Transmembrane helix</keyword>
<dbReference type="PROSITE" id="PS50928">
    <property type="entry name" value="ABC_TM1"/>
    <property type="match status" value="1"/>
</dbReference>
<dbReference type="CDD" id="cd06261">
    <property type="entry name" value="TM_PBP2"/>
    <property type="match status" value="1"/>
</dbReference>
<feature type="domain" description="ABC transmembrane type-1" evidence="9">
    <location>
        <begin position="150"/>
        <end position="346"/>
    </location>
</feature>
<organism evidence="10 11">
    <name type="scientific">Nonomuraea roseoviolacea subsp. carminata</name>
    <dbReference type="NCBI Taxonomy" id="160689"/>
    <lineage>
        <taxon>Bacteria</taxon>
        <taxon>Bacillati</taxon>
        <taxon>Actinomycetota</taxon>
        <taxon>Actinomycetes</taxon>
        <taxon>Streptosporangiales</taxon>
        <taxon>Streptosporangiaceae</taxon>
        <taxon>Nonomuraea</taxon>
    </lineage>
</organism>
<evidence type="ECO:0000256" key="5">
    <source>
        <dbReference type="ARBA" id="ARBA00022989"/>
    </source>
</evidence>
<protein>
    <submittedName>
        <fullName evidence="10">Peptide/nickel transport system permease protein</fullName>
    </submittedName>
</protein>
<keyword evidence="4 7" id="KW-0812">Transmembrane</keyword>
<name>A0ABT1JXJ9_9ACTN</name>
<evidence type="ECO:0000313" key="10">
    <source>
        <dbReference type="EMBL" id="MCP2346483.1"/>
    </source>
</evidence>
<evidence type="ECO:0000256" key="2">
    <source>
        <dbReference type="ARBA" id="ARBA00022448"/>
    </source>
</evidence>
<dbReference type="EMBL" id="JAMZEC010000001">
    <property type="protein sequence ID" value="MCP2346483.1"/>
    <property type="molecule type" value="Genomic_DNA"/>
</dbReference>
<feature type="compositionally biased region" description="Gly residues" evidence="8">
    <location>
        <begin position="28"/>
        <end position="47"/>
    </location>
</feature>
<evidence type="ECO:0000313" key="11">
    <source>
        <dbReference type="Proteomes" id="UP001320766"/>
    </source>
</evidence>
<dbReference type="PANTHER" id="PTHR43163">
    <property type="entry name" value="DIPEPTIDE TRANSPORT SYSTEM PERMEASE PROTEIN DPPB-RELATED"/>
    <property type="match status" value="1"/>
</dbReference>
<dbReference type="RefSeq" id="WP_253768746.1">
    <property type="nucleotide sequence ID" value="NZ_BAAAVE010000031.1"/>
</dbReference>
<feature type="compositionally biased region" description="Low complexity" evidence="8">
    <location>
        <begin position="9"/>
        <end position="18"/>
    </location>
</feature>
<dbReference type="Proteomes" id="UP001320766">
    <property type="component" value="Unassembled WGS sequence"/>
</dbReference>
<dbReference type="PANTHER" id="PTHR43163:SF6">
    <property type="entry name" value="DIPEPTIDE TRANSPORT SYSTEM PERMEASE PROTEIN DPPB-RELATED"/>
    <property type="match status" value="1"/>
</dbReference>
<feature type="transmembrane region" description="Helical" evidence="7">
    <location>
        <begin position="285"/>
        <end position="307"/>
    </location>
</feature>